<evidence type="ECO:0000313" key="3">
    <source>
        <dbReference type="Proteomes" id="UP000000724"/>
    </source>
</evidence>
<evidence type="ECO:0000313" key="2">
    <source>
        <dbReference type="EMBL" id="CAP91097.1"/>
    </source>
</evidence>
<keyword evidence="1" id="KW-0472">Membrane</keyword>
<organism evidence="2 3">
    <name type="scientific">Penicillium rubens (strain ATCC 28089 / DSM 1075 / NRRL 1951 / Wisconsin 54-1255)</name>
    <name type="common">Penicillium chrysogenum</name>
    <dbReference type="NCBI Taxonomy" id="500485"/>
    <lineage>
        <taxon>Eukaryota</taxon>
        <taxon>Fungi</taxon>
        <taxon>Dikarya</taxon>
        <taxon>Ascomycota</taxon>
        <taxon>Pezizomycotina</taxon>
        <taxon>Eurotiomycetes</taxon>
        <taxon>Eurotiomycetidae</taxon>
        <taxon>Eurotiales</taxon>
        <taxon>Aspergillaceae</taxon>
        <taxon>Penicillium</taxon>
        <taxon>Penicillium chrysogenum species complex</taxon>
    </lineage>
</organism>
<dbReference type="HOGENOM" id="CLU_1175762_0_0_1"/>
<dbReference type="Proteomes" id="UP000000724">
    <property type="component" value="Contig Pc00c13"/>
</dbReference>
<sequence>MDHTDKRKASFYDLSQEILESIAIFTFLITYISVRFAVGHGLCSAVENLVQLGASLKHIPCGDMVERAARSHNYKKLLSWLIDHGASFREVQGGIDRLCCEAYEQGDFERFRWLFSKGASLDVLAGVVFDFSGCHRPRSREACRYHLLPLKRALREGAKPSGSHEALTAELRLRRHKGLGDGEAWHSASKHVILPSDRVVEELCCQASRSSRARIQFYHLADIGKKGPSRRFMINP</sequence>
<evidence type="ECO:0000256" key="1">
    <source>
        <dbReference type="SAM" id="Phobius"/>
    </source>
</evidence>
<feature type="transmembrane region" description="Helical" evidence="1">
    <location>
        <begin position="21"/>
        <end position="42"/>
    </location>
</feature>
<dbReference type="VEuPathDB" id="FungiDB:PCH_Pc13g00280"/>
<proteinExistence type="predicted"/>
<keyword evidence="3" id="KW-1185">Reference proteome</keyword>
<protein>
    <submittedName>
        <fullName evidence="2">Uncharacterized protein</fullName>
    </submittedName>
</protein>
<reference evidence="2 3" key="1">
    <citation type="journal article" date="2008" name="Nat. Biotechnol.">
        <title>Genome sequencing and analysis of the filamentous fungus Penicillium chrysogenum.</title>
        <authorList>
            <person name="van den Berg M.A."/>
            <person name="Albang R."/>
            <person name="Albermann K."/>
            <person name="Badger J.H."/>
            <person name="Daran J.-M."/>
            <person name="Driessen A.J.M."/>
            <person name="Garcia-Estrada C."/>
            <person name="Fedorova N.D."/>
            <person name="Harris D.M."/>
            <person name="Heijne W.H.M."/>
            <person name="Joardar V.S."/>
            <person name="Kiel J.A.K.W."/>
            <person name="Kovalchuk A."/>
            <person name="Martin J.F."/>
            <person name="Nierman W.C."/>
            <person name="Nijland J.G."/>
            <person name="Pronk J.T."/>
            <person name="Roubos J.A."/>
            <person name="van der Klei I.J."/>
            <person name="van Peij N.N.M.E."/>
            <person name="Veenhuis M."/>
            <person name="von Doehren H."/>
            <person name="Wagner C."/>
            <person name="Wortman J.R."/>
            <person name="Bovenberg R.A.L."/>
        </authorList>
    </citation>
    <scope>NUCLEOTIDE SEQUENCE [LARGE SCALE GENOMIC DNA]</scope>
    <source>
        <strain evidence="3">ATCC 28089 / DSM 1075 / NRRL 1951 / Wisconsin 54-1255</strain>
    </source>
</reference>
<keyword evidence="1" id="KW-0812">Transmembrane</keyword>
<dbReference type="OrthoDB" id="4315807at2759"/>
<dbReference type="AlphaFoldDB" id="B6H176"/>
<accession>B6H176</accession>
<name>B6H176_PENRW</name>
<dbReference type="EMBL" id="AM920428">
    <property type="protein sequence ID" value="CAP91097.1"/>
    <property type="molecule type" value="Genomic_DNA"/>
</dbReference>
<keyword evidence="1" id="KW-1133">Transmembrane helix</keyword>
<gene>
    <name evidence="2" type="ORF">Pc13g00280</name>
    <name evidence="2" type="ORF">PCH_Pc13g00280</name>
</gene>